<evidence type="ECO:0000259" key="1">
    <source>
        <dbReference type="Pfam" id="PF00535"/>
    </source>
</evidence>
<dbReference type="GO" id="GO:0044010">
    <property type="term" value="P:single-species biofilm formation"/>
    <property type="evidence" value="ECO:0007669"/>
    <property type="project" value="TreeGrafter"/>
</dbReference>
<accession>A0A2Y9BCB0</accession>
<dbReference type="Gene3D" id="3.90.550.10">
    <property type="entry name" value="Spore Coat Polysaccharide Biosynthesis Protein SpsA, Chain A"/>
    <property type="match status" value="1"/>
</dbReference>
<evidence type="ECO:0000313" key="3">
    <source>
        <dbReference type="Proteomes" id="UP000245845"/>
    </source>
</evidence>
<sequence length="321" mass="36654">MVTEENMKLKTVDIIIPAYKPGGKFDLLIQRLLRQSYPIQKIIVINTKAGPFPWETVGLDSKILVREISSREFDHGATRNMAVGMSDAEIVVCMTQDAVPKDNKLIENLIAVFDDETIGCAYARQLPDDKCDVIERYTRSFNYPVKSFIKDSSSIEKMGIKAYFCSNVCAAYRRAYYEEAGGFVKKAIFNEDMIMAARMLKLGYRCAYVAEAEVIHSHNYTCIQQMKRNFDLAVSQADYPDVFQRVRSESEGIKLVSMSASYLVRIGKPWLIVKLIIKSAFKYLGFLLGKNYKKLPQNLVLRCSSNPKYWIDVKKESQKCD</sequence>
<dbReference type="RefSeq" id="WP_343828129.1">
    <property type="nucleotide sequence ID" value="NZ_BAAACK010000007.1"/>
</dbReference>
<dbReference type="AlphaFoldDB" id="A0A2Y9BCB0"/>
<name>A0A2Y9BCB0_9FIRM</name>
<dbReference type="SUPFAM" id="SSF53448">
    <property type="entry name" value="Nucleotide-diphospho-sugar transferases"/>
    <property type="match status" value="1"/>
</dbReference>
<dbReference type="InterPro" id="IPR001173">
    <property type="entry name" value="Glyco_trans_2-like"/>
</dbReference>
<dbReference type="PANTHER" id="PTHR43685">
    <property type="entry name" value="GLYCOSYLTRANSFERASE"/>
    <property type="match status" value="1"/>
</dbReference>
<organism evidence="2 3">
    <name type="scientific">Faecalicatena orotica</name>
    <dbReference type="NCBI Taxonomy" id="1544"/>
    <lineage>
        <taxon>Bacteria</taxon>
        <taxon>Bacillati</taxon>
        <taxon>Bacillota</taxon>
        <taxon>Clostridia</taxon>
        <taxon>Lachnospirales</taxon>
        <taxon>Lachnospiraceae</taxon>
        <taxon>Faecalicatena</taxon>
    </lineage>
</organism>
<evidence type="ECO:0000313" key="2">
    <source>
        <dbReference type="EMBL" id="PWJ32053.1"/>
    </source>
</evidence>
<comment type="caution">
    <text evidence="2">The sequence shown here is derived from an EMBL/GenBank/DDBJ whole genome shotgun (WGS) entry which is preliminary data.</text>
</comment>
<dbReference type="Pfam" id="PF00535">
    <property type="entry name" value="Glycos_transf_2"/>
    <property type="match status" value="1"/>
</dbReference>
<dbReference type="InterPro" id="IPR029044">
    <property type="entry name" value="Nucleotide-diphossugar_trans"/>
</dbReference>
<dbReference type="GO" id="GO:0016740">
    <property type="term" value="F:transferase activity"/>
    <property type="evidence" value="ECO:0007669"/>
    <property type="project" value="UniProtKB-KW"/>
</dbReference>
<dbReference type="PANTHER" id="PTHR43685:SF13">
    <property type="entry name" value="O ANTIGEN BIOSYNTHESIS RHAMNOSYLTRANSFERASE RFBN"/>
    <property type="match status" value="1"/>
</dbReference>
<dbReference type="EMBL" id="QGDL01000001">
    <property type="protein sequence ID" value="PWJ32053.1"/>
    <property type="molecule type" value="Genomic_DNA"/>
</dbReference>
<keyword evidence="2" id="KW-0808">Transferase</keyword>
<proteinExistence type="predicted"/>
<feature type="domain" description="Glycosyltransferase 2-like" evidence="1">
    <location>
        <begin position="14"/>
        <end position="179"/>
    </location>
</feature>
<dbReference type="Proteomes" id="UP000245845">
    <property type="component" value="Unassembled WGS sequence"/>
</dbReference>
<protein>
    <submittedName>
        <fullName evidence="2">Rhamnosyltransferase</fullName>
    </submittedName>
</protein>
<keyword evidence="3" id="KW-1185">Reference proteome</keyword>
<gene>
    <name evidence="2" type="ORF">A8806_101341</name>
</gene>
<reference evidence="2 3" key="1">
    <citation type="submission" date="2018-05" db="EMBL/GenBank/DDBJ databases">
        <title>The Hungate 1000. A catalogue of reference genomes from the rumen microbiome.</title>
        <authorList>
            <person name="Kelly W."/>
        </authorList>
    </citation>
    <scope>NUCLEOTIDE SEQUENCE [LARGE SCALE GENOMIC DNA]</scope>
    <source>
        <strain evidence="2 3">NLAE-zl-C242</strain>
    </source>
</reference>
<dbReference type="InterPro" id="IPR050834">
    <property type="entry name" value="Glycosyltransf_2"/>
</dbReference>